<evidence type="ECO:0000256" key="2">
    <source>
        <dbReference type="ARBA" id="ARBA00022491"/>
    </source>
</evidence>
<reference evidence="7" key="1">
    <citation type="submission" date="2016-02" db="EMBL/GenBank/DDBJ databases">
        <title>Comparative genomics of biotechnologically important yeasts.</title>
        <authorList>
            <consortium name="DOE Joint Genome Institute"/>
            <person name="Riley R."/>
            <person name="Haridas S."/>
            <person name="Wolfe K.H."/>
            <person name="Lopes M.R."/>
            <person name="Hittinger C.T."/>
            <person name="Goker M."/>
            <person name="Salamov A."/>
            <person name="Wisecaver J."/>
            <person name="Long T.M."/>
            <person name="Aerts A.L."/>
            <person name="Barry K."/>
            <person name="Choi C."/>
            <person name="Clum A."/>
            <person name="Coughlan A.Y."/>
            <person name="Deshpande S."/>
            <person name="Douglass A.P."/>
            <person name="Hanson S.J."/>
            <person name="Klenk H.-P."/>
            <person name="Labutti K."/>
            <person name="Lapidus A."/>
            <person name="Lindquist E."/>
            <person name="Lipzen A."/>
            <person name="Meier-Kolthoff J.P."/>
            <person name="Ohm R.A."/>
            <person name="Otillar R.P."/>
            <person name="Pangilinan J."/>
            <person name="Peng Y."/>
            <person name="Rokas A."/>
            <person name="Rosa C.A."/>
            <person name="Scheuner C."/>
            <person name="Sibirny A.A."/>
            <person name="Slot J.C."/>
            <person name="Stielow J.B."/>
            <person name="Sun H."/>
            <person name="Kurtzman C.P."/>
            <person name="Blackwell M."/>
            <person name="Jeffries T.W."/>
            <person name="Grigoriev I.V."/>
        </authorList>
    </citation>
    <scope>NUCLEOTIDE SEQUENCE [LARGE SCALE GENOMIC DNA]</scope>
    <source>
        <strain evidence="7">NRRL Y-17796</strain>
    </source>
</reference>
<keyword evidence="2" id="KW-0678">Repressor</keyword>
<evidence type="ECO:0000256" key="3">
    <source>
        <dbReference type="ARBA" id="ARBA00023015"/>
    </source>
</evidence>
<organism evidence="6 7">
    <name type="scientific">Tortispora caseinolytica NRRL Y-17796</name>
    <dbReference type="NCBI Taxonomy" id="767744"/>
    <lineage>
        <taxon>Eukaryota</taxon>
        <taxon>Fungi</taxon>
        <taxon>Dikarya</taxon>
        <taxon>Ascomycota</taxon>
        <taxon>Saccharomycotina</taxon>
        <taxon>Trigonopsidomycetes</taxon>
        <taxon>Trigonopsidales</taxon>
        <taxon>Trigonopsidaceae</taxon>
        <taxon>Tortispora</taxon>
    </lineage>
</organism>
<keyword evidence="3" id="KW-0805">Transcription regulation</keyword>
<evidence type="ECO:0000256" key="5">
    <source>
        <dbReference type="ARBA" id="ARBA00023242"/>
    </source>
</evidence>
<accession>A0A1E4TGY6</accession>
<sequence length="126" mass="14839">LEGLTEIEIEFAKLRDTIHLNQLARIDAEIQLCEDDTHPDLAKIIAKLDEEKDSRLALIDAHIKLRTESINEQTRSGRLSIHQQFKRLRSDFRERMLLEATSKWYKITRERRALDIIVPDFAYKVP</sequence>
<dbReference type="OrthoDB" id="20886at2759"/>
<name>A0A1E4TGY6_9ASCO</name>
<comment type="subcellular location">
    <subcellularLocation>
        <location evidence="1">Nucleus</location>
    </subcellularLocation>
</comment>
<evidence type="ECO:0000313" key="7">
    <source>
        <dbReference type="Proteomes" id="UP000095023"/>
    </source>
</evidence>
<proteinExistence type="predicted"/>
<dbReference type="SMART" id="SM01401">
    <property type="entry name" value="Sds3"/>
    <property type="match status" value="1"/>
</dbReference>
<keyword evidence="7" id="KW-1185">Reference proteome</keyword>
<keyword evidence="5" id="KW-0539">Nucleus</keyword>
<dbReference type="PANTHER" id="PTHR21964">
    <property type="entry name" value="BREAST CANCER METASTASIS-SUPPRESSOR 1"/>
    <property type="match status" value="1"/>
</dbReference>
<keyword evidence="4" id="KW-0804">Transcription</keyword>
<dbReference type="InterPro" id="IPR013907">
    <property type="entry name" value="Sds3"/>
</dbReference>
<dbReference type="Pfam" id="PF08598">
    <property type="entry name" value="Sds3"/>
    <property type="match status" value="1"/>
</dbReference>
<protein>
    <submittedName>
        <fullName evidence="6">Uncharacterized protein</fullName>
    </submittedName>
</protein>
<dbReference type="AlphaFoldDB" id="A0A1E4TGY6"/>
<dbReference type="GO" id="GO:0005654">
    <property type="term" value="C:nucleoplasm"/>
    <property type="evidence" value="ECO:0007669"/>
    <property type="project" value="UniProtKB-ARBA"/>
</dbReference>
<gene>
    <name evidence="6" type="ORF">CANCADRAFT_18899</name>
</gene>
<feature type="non-terminal residue" evidence="6">
    <location>
        <position position="126"/>
    </location>
</feature>
<feature type="non-terminal residue" evidence="6">
    <location>
        <position position="1"/>
    </location>
</feature>
<evidence type="ECO:0000313" key="6">
    <source>
        <dbReference type="EMBL" id="ODV90967.1"/>
    </source>
</evidence>
<dbReference type="GO" id="GO:0010468">
    <property type="term" value="P:regulation of gene expression"/>
    <property type="evidence" value="ECO:0007669"/>
    <property type="project" value="UniProtKB-ARBA"/>
</dbReference>
<evidence type="ECO:0000256" key="1">
    <source>
        <dbReference type="ARBA" id="ARBA00004123"/>
    </source>
</evidence>
<dbReference type="Proteomes" id="UP000095023">
    <property type="component" value="Unassembled WGS sequence"/>
</dbReference>
<evidence type="ECO:0000256" key="4">
    <source>
        <dbReference type="ARBA" id="ARBA00023163"/>
    </source>
</evidence>
<dbReference type="EMBL" id="KV453842">
    <property type="protein sequence ID" value="ODV90967.1"/>
    <property type="molecule type" value="Genomic_DNA"/>
</dbReference>